<evidence type="ECO:0000256" key="4">
    <source>
        <dbReference type="ARBA" id="ARBA00022989"/>
    </source>
</evidence>
<organism evidence="8 9">
    <name type="scientific">Branchiostoma floridae</name>
    <name type="common">Florida lancelet</name>
    <name type="synonym">Amphioxus</name>
    <dbReference type="NCBI Taxonomy" id="7739"/>
    <lineage>
        <taxon>Eukaryota</taxon>
        <taxon>Metazoa</taxon>
        <taxon>Chordata</taxon>
        <taxon>Cephalochordata</taxon>
        <taxon>Leptocardii</taxon>
        <taxon>Amphioxiformes</taxon>
        <taxon>Branchiostomatidae</taxon>
        <taxon>Branchiostoma</taxon>
    </lineage>
</organism>
<dbReference type="InterPro" id="IPR051717">
    <property type="entry name" value="MFS_MFSD6"/>
</dbReference>
<evidence type="ECO:0000313" key="8">
    <source>
        <dbReference type="Proteomes" id="UP000001554"/>
    </source>
</evidence>
<dbReference type="Proteomes" id="UP000001554">
    <property type="component" value="Chromosome 1"/>
</dbReference>
<dbReference type="GO" id="GO:0022857">
    <property type="term" value="F:transmembrane transporter activity"/>
    <property type="evidence" value="ECO:0007669"/>
    <property type="project" value="InterPro"/>
</dbReference>
<proteinExistence type="inferred from homology"/>
<feature type="transmembrane region" description="Helical" evidence="6">
    <location>
        <begin position="229"/>
        <end position="252"/>
    </location>
</feature>
<dbReference type="OrthoDB" id="515887at2759"/>
<keyword evidence="5 6" id="KW-0472">Membrane</keyword>
<dbReference type="PANTHER" id="PTHR16172">
    <property type="entry name" value="MAJOR FACILITATOR SUPERFAMILY DOMAIN-CONTAINING PROTEIN 6-LIKE"/>
    <property type="match status" value="1"/>
</dbReference>
<evidence type="ECO:0000313" key="9">
    <source>
        <dbReference type="RefSeq" id="XP_035697233.1"/>
    </source>
</evidence>
<feature type="transmembrane region" description="Helical" evidence="6">
    <location>
        <begin position="348"/>
        <end position="373"/>
    </location>
</feature>
<dbReference type="CDD" id="cd17335">
    <property type="entry name" value="MFS_MFSD6"/>
    <property type="match status" value="1"/>
</dbReference>
<dbReference type="Gene3D" id="1.20.1250.20">
    <property type="entry name" value="MFS general substrate transporter like domains"/>
    <property type="match status" value="3"/>
</dbReference>
<gene>
    <name evidence="9" type="primary">LOC118430462</name>
</gene>
<reference evidence="8" key="1">
    <citation type="journal article" date="2020" name="Nat. Ecol. Evol.">
        <title>Deeply conserved synteny resolves early events in vertebrate evolution.</title>
        <authorList>
            <person name="Simakov O."/>
            <person name="Marletaz F."/>
            <person name="Yue J.X."/>
            <person name="O'Connell B."/>
            <person name="Jenkins J."/>
            <person name="Brandt A."/>
            <person name="Calef R."/>
            <person name="Tung C.H."/>
            <person name="Huang T.K."/>
            <person name="Schmutz J."/>
            <person name="Satoh N."/>
            <person name="Yu J.K."/>
            <person name="Putnam N.H."/>
            <person name="Green R.E."/>
            <person name="Rokhsar D.S."/>
        </authorList>
    </citation>
    <scope>NUCLEOTIDE SEQUENCE [LARGE SCALE GENOMIC DNA]</scope>
    <source>
        <strain evidence="8">S238N-H82</strain>
    </source>
</reference>
<dbReference type="OMA" id="WFGARRT"/>
<protein>
    <submittedName>
        <fullName evidence="9">Major facilitator superfamily domain-containing protein 6-like</fullName>
    </submittedName>
</protein>
<evidence type="ECO:0000256" key="2">
    <source>
        <dbReference type="ARBA" id="ARBA00005241"/>
    </source>
</evidence>
<accession>A0A9J7MA76</accession>
<feature type="transmembrane region" description="Helical" evidence="6">
    <location>
        <begin position="273"/>
        <end position="293"/>
    </location>
</feature>
<feature type="transmembrane region" description="Helical" evidence="6">
    <location>
        <begin position="379"/>
        <end position="400"/>
    </location>
</feature>
<feature type="transmembrane region" description="Helical" evidence="6">
    <location>
        <begin position="91"/>
        <end position="109"/>
    </location>
</feature>
<keyword evidence="4 6" id="KW-1133">Transmembrane helix</keyword>
<dbReference type="InterPro" id="IPR020846">
    <property type="entry name" value="MFS_dom"/>
</dbReference>
<dbReference type="SUPFAM" id="SSF103473">
    <property type="entry name" value="MFS general substrate transporter"/>
    <property type="match status" value="1"/>
</dbReference>
<evidence type="ECO:0000256" key="1">
    <source>
        <dbReference type="ARBA" id="ARBA00004141"/>
    </source>
</evidence>
<feature type="transmembrane region" description="Helical" evidence="6">
    <location>
        <begin position="501"/>
        <end position="521"/>
    </location>
</feature>
<evidence type="ECO:0000259" key="7">
    <source>
        <dbReference type="PROSITE" id="PS50850"/>
    </source>
</evidence>
<dbReference type="InterPro" id="IPR036259">
    <property type="entry name" value="MFS_trans_sf"/>
</dbReference>
<feature type="transmembrane region" description="Helical" evidence="6">
    <location>
        <begin position="412"/>
        <end position="436"/>
    </location>
</feature>
<evidence type="ECO:0000256" key="5">
    <source>
        <dbReference type="ARBA" id="ARBA00023136"/>
    </source>
</evidence>
<keyword evidence="8" id="KW-1185">Reference proteome</keyword>
<feature type="domain" description="Major facilitator superfamily (MFS) profile" evidence="7">
    <location>
        <begin position="347"/>
        <end position="568"/>
    </location>
</feature>
<comment type="similarity">
    <text evidence="2">Belongs to the major facilitator superfamily. MFSD6 family.</text>
</comment>
<dbReference type="Pfam" id="PF12832">
    <property type="entry name" value="MFS_1_like"/>
    <property type="match status" value="1"/>
</dbReference>
<evidence type="ECO:0000256" key="3">
    <source>
        <dbReference type="ARBA" id="ARBA00022692"/>
    </source>
</evidence>
<name>A0A9J7MA76_BRAFL</name>
<keyword evidence="3 6" id="KW-0812">Transmembrane</keyword>
<comment type="subcellular location">
    <subcellularLocation>
        <location evidence="1">Membrane</location>
        <topology evidence="1">Multi-pass membrane protein</topology>
    </subcellularLocation>
</comment>
<dbReference type="InterPro" id="IPR024989">
    <property type="entry name" value="MFS_assoc_dom"/>
</dbReference>
<dbReference type="AlphaFoldDB" id="A0A9J7MA76"/>
<dbReference type="PROSITE" id="PS50850">
    <property type="entry name" value="MFS"/>
    <property type="match status" value="1"/>
</dbReference>
<dbReference type="KEGG" id="bfo:118430462"/>
<evidence type="ECO:0000256" key="6">
    <source>
        <dbReference type="SAM" id="Phobius"/>
    </source>
</evidence>
<dbReference type="PANTHER" id="PTHR16172:SF42">
    <property type="entry name" value="MAJOR FACILITATOR SUPERFAMILY (MFS) PROFILE DOMAIN-CONTAINING PROTEIN"/>
    <property type="match status" value="1"/>
</dbReference>
<dbReference type="RefSeq" id="XP_035697233.1">
    <property type="nucleotide sequence ID" value="XM_035841340.1"/>
</dbReference>
<dbReference type="GO" id="GO:0016020">
    <property type="term" value="C:membrane"/>
    <property type="evidence" value="ECO:0000318"/>
    <property type="project" value="GO_Central"/>
</dbReference>
<sequence>MTCMDSEESPHRRIPIPTCEVNRGLLPVKGFYFFFHSASSCLWPYIPVYIRHLGVPAYQAGLISGAQPFAGFLFKPVLGFVADRLGKHKEVLLASIFLCLTFLFCSYFVPPVQTSTILLSNDEYNCTPYSIETTGLLSTLTNSCISGQNMSGTFDVPSCNSSINGANHLTADEVKEQISCLSVVELPINLTSLYMCCHGNETATDCPVCQCTEETCEGDSEIAVGGWTLTFWFLFLLLVPGLSLHASVLTQSDAYTMHSLGEEKTEGYGRQRLWGSVGWGIFATVSGFSTDILGDESGQSNYDFAFYSFAAFGAVTLLLVGFTFKRWDQSEPENMARHIRKLICKNNVIVFLSVLFVLGSSFGVLETFAFWYLKDLGGSQLLLGLCLTVNCIAEVPFFFFSGRLIEKISHRGVFSVSLFCFALRFLFLSLLVNPWWAIPVEVLHGTTYGAMFAASTTYASQIAPPGMEATMQGVMGAVFMGVGWASGSLIGGALFEQYGGVVLFRVYAGVCLFTCVVYTGVSRFIKEDHPTDDKELVEDAARNRGVENPAVDVDSTHGRCDVERVTSV</sequence>
<reference evidence="9" key="2">
    <citation type="submission" date="2025-08" db="UniProtKB">
        <authorList>
            <consortium name="RefSeq"/>
        </authorList>
    </citation>
    <scope>IDENTIFICATION</scope>
    <source>
        <strain evidence="9">S238N-H82</strain>
        <tissue evidence="9">Testes</tissue>
    </source>
</reference>
<feature type="transmembrane region" description="Helical" evidence="6">
    <location>
        <begin position="474"/>
        <end position="495"/>
    </location>
</feature>
<dbReference type="GeneID" id="118430462"/>
<feature type="transmembrane region" description="Helical" evidence="6">
    <location>
        <begin position="305"/>
        <end position="327"/>
    </location>
</feature>